<dbReference type="AlphaFoldDB" id="A0A0S2JY75"/>
<dbReference type="InterPro" id="IPR036255">
    <property type="entry name" value="YgfB-like_sf"/>
</dbReference>
<evidence type="ECO:0000313" key="3">
    <source>
        <dbReference type="EMBL" id="RZQ51834.1"/>
    </source>
</evidence>
<dbReference type="EMBL" id="PNCM01000017">
    <property type="protein sequence ID" value="TMP81058.1"/>
    <property type="molecule type" value="Genomic_DNA"/>
</dbReference>
<dbReference type="OrthoDB" id="9783391at2"/>
<accession>A0A0S2JY75</accession>
<comment type="similarity">
    <text evidence="1">Belongs to the UPF0149 family.</text>
</comment>
<reference evidence="4" key="5">
    <citation type="submission" date="2019-09" db="EMBL/GenBank/DDBJ databases">
        <title>Co-occurence of chitin degradation, pigmentation and bioactivity in marine Pseudoalteromonas.</title>
        <authorList>
            <person name="Sonnenschein E.C."/>
            <person name="Bech P.K."/>
        </authorList>
    </citation>
    <scope>NUCLEOTIDE SEQUENCE</scope>
    <source>
        <strain evidence="4">S1189</strain>
    </source>
</reference>
<dbReference type="Proteomes" id="UP000291338">
    <property type="component" value="Unassembled WGS sequence"/>
</dbReference>
<dbReference type="SUPFAM" id="SSF101327">
    <property type="entry name" value="YgfB-like"/>
    <property type="match status" value="1"/>
</dbReference>
<dbReference type="KEGG" id="pphe:PP2015_591"/>
<gene>
    <name evidence="3" type="ORF">C1E23_17370</name>
    <name evidence="4" type="ORF">CWB73_09405</name>
    <name evidence="2" type="ORF">PP2015_591</name>
</gene>
<dbReference type="EMBL" id="PPSX01000077">
    <property type="protein sequence ID" value="RZQ51834.1"/>
    <property type="molecule type" value="Genomic_DNA"/>
</dbReference>
<evidence type="ECO:0000313" key="4">
    <source>
        <dbReference type="EMBL" id="TMP81058.1"/>
    </source>
</evidence>
<reference evidence="2 5" key="1">
    <citation type="submission" date="2015-11" db="EMBL/GenBank/DDBJ databases">
        <authorList>
            <person name="Zhang Y."/>
            <person name="Guo Z."/>
        </authorList>
    </citation>
    <scope>NUCLEOTIDE SEQUENCE [LARGE SCALE GENOMIC DNA]</scope>
    <source>
        <strain evidence="2 5">KCTC 12086</strain>
    </source>
</reference>
<reference evidence="7" key="4">
    <citation type="submission" date="2019-06" db="EMBL/GenBank/DDBJ databases">
        <title>Co-occurence of chitin degradation, pigmentation and bioactivity in marine Pseudoalteromonas.</title>
        <authorList>
            <person name="Sonnenschein E.C."/>
            <person name="Bech P.K."/>
        </authorList>
    </citation>
    <scope>NUCLEOTIDE SEQUENCE [LARGE SCALE GENOMIC DNA]</scope>
    <source>
        <strain evidence="7">S1189</strain>
    </source>
</reference>
<dbReference type="InterPro" id="IPR011978">
    <property type="entry name" value="YgfB-like"/>
</dbReference>
<dbReference type="GO" id="GO:0005829">
    <property type="term" value="C:cytosol"/>
    <property type="evidence" value="ECO:0007669"/>
    <property type="project" value="TreeGrafter"/>
</dbReference>
<sequence length="185" mass="20813">MTEMTDYTQAQLLLEKHDIFVSPSEAHGTISGLLACGLNIDEKDYLIMLSDVFNDGQSFSNELKGLFGQMFTHVMSCFNSEEPNFELYLPNEDETLLDKANALVAWVSGFLLGFGLKQKDYGKLSADVKEVISDFSEITKLDTDFGEEEEDQQAFHEIVEYIRVSALLCFAEMGRETVTPSKTLH</sequence>
<dbReference type="Gene3D" id="1.20.120.740">
    <property type="entry name" value="YgfB uncharacterised protein family UPF0149, PF03695"/>
    <property type="match status" value="1"/>
</dbReference>
<evidence type="ECO:0000313" key="6">
    <source>
        <dbReference type="Proteomes" id="UP000291338"/>
    </source>
</evidence>
<dbReference type="STRING" id="161398.PP2015_591"/>
<keyword evidence="5" id="KW-1185">Reference proteome</keyword>
<evidence type="ECO:0000256" key="1">
    <source>
        <dbReference type="ARBA" id="ARBA00038308"/>
    </source>
</evidence>
<name>A0A0S2JY75_9GAMM</name>
<dbReference type="NCBIfam" id="TIGR02292">
    <property type="entry name" value="ygfB_yecA"/>
    <property type="match status" value="1"/>
</dbReference>
<reference evidence="3 6" key="3">
    <citation type="submission" date="2018-01" db="EMBL/GenBank/DDBJ databases">
        <title>Co-occurrence of chitin degradation, pigmentation and bioactivity in marine Pseudoalteromonas.</title>
        <authorList>
            <person name="Paulsen S."/>
            <person name="Gram L."/>
            <person name="Machado H."/>
        </authorList>
    </citation>
    <scope>NUCLEOTIDE SEQUENCE [LARGE SCALE GENOMIC DNA]</scope>
    <source>
        <strain evidence="3 6">S3898</strain>
    </source>
</reference>
<evidence type="ECO:0000313" key="5">
    <source>
        <dbReference type="Proteomes" id="UP000061457"/>
    </source>
</evidence>
<evidence type="ECO:0000313" key="7">
    <source>
        <dbReference type="Proteomes" id="UP000307362"/>
    </source>
</evidence>
<proteinExistence type="inferred from homology"/>
<dbReference type="Proteomes" id="UP000061457">
    <property type="component" value="Chromosome I"/>
</dbReference>
<dbReference type="Proteomes" id="UP000307362">
    <property type="component" value="Unassembled WGS sequence"/>
</dbReference>
<dbReference type="PANTHER" id="PTHR37528">
    <property type="entry name" value="UPF0149 PROTEIN YGFB"/>
    <property type="match status" value="1"/>
</dbReference>
<evidence type="ECO:0000313" key="2">
    <source>
        <dbReference type="EMBL" id="ALO41111.1"/>
    </source>
</evidence>
<dbReference type="PANTHER" id="PTHR37528:SF1">
    <property type="entry name" value="UPF0149 PROTEIN YGFB"/>
    <property type="match status" value="1"/>
</dbReference>
<dbReference type="EMBL" id="CP013187">
    <property type="protein sequence ID" value="ALO41111.1"/>
    <property type="molecule type" value="Genomic_DNA"/>
</dbReference>
<organism evidence="2 5">
    <name type="scientific">Pseudoalteromonas phenolica</name>
    <dbReference type="NCBI Taxonomy" id="161398"/>
    <lineage>
        <taxon>Bacteria</taxon>
        <taxon>Pseudomonadati</taxon>
        <taxon>Pseudomonadota</taxon>
        <taxon>Gammaproteobacteria</taxon>
        <taxon>Alteromonadales</taxon>
        <taxon>Pseudoalteromonadaceae</taxon>
        <taxon>Pseudoalteromonas</taxon>
    </lineage>
</organism>
<reference evidence="4 7" key="2">
    <citation type="submission" date="2017-12" db="EMBL/GenBank/DDBJ databases">
        <authorList>
            <person name="Paulsen S."/>
            <person name="Gram L.K."/>
        </authorList>
    </citation>
    <scope>NUCLEOTIDE SEQUENCE [LARGE SCALE GENOMIC DNA]</scope>
    <source>
        <strain evidence="4 7">S1189</strain>
    </source>
</reference>
<protein>
    <submittedName>
        <fullName evidence="2">YecA family protein</fullName>
    </submittedName>
</protein>
<dbReference type="PATRIC" id="fig|161398.10.peg.600"/>
<dbReference type="Pfam" id="PF03695">
    <property type="entry name" value="UPF0149"/>
    <property type="match status" value="1"/>
</dbReference>
<dbReference type="RefSeq" id="WP_058028872.1">
    <property type="nucleotide sequence ID" value="NZ_CP013187.1"/>
</dbReference>